<comment type="caution">
    <text evidence="6">The sequence shown here is derived from an EMBL/GenBank/DDBJ whole genome shotgun (WGS) entry which is preliminary data.</text>
</comment>
<proteinExistence type="inferred from homology"/>
<evidence type="ECO:0000313" key="7">
    <source>
        <dbReference type="Proteomes" id="UP000613266"/>
    </source>
</evidence>
<organism evidence="6 7">
    <name type="scientific">Inhella proteolytica</name>
    <dbReference type="NCBI Taxonomy" id="2795029"/>
    <lineage>
        <taxon>Bacteria</taxon>
        <taxon>Pseudomonadati</taxon>
        <taxon>Pseudomonadota</taxon>
        <taxon>Betaproteobacteria</taxon>
        <taxon>Burkholderiales</taxon>
        <taxon>Sphaerotilaceae</taxon>
        <taxon>Inhella</taxon>
    </lineage>
</organism>
<gene>
    <name evidence="6" type="ORF">I7X39_20050</name>
</gene>
<dbReference type="PANTHER" id="PTHR30537">
    <property type="entry name" value="HTH-TYPE TRANSCRIPTIONAL REGULATOR"/>
    <property type="match status" value="1"/>
</dbReference>
<dbReference type="InterPro" id="IPR000847">
    <property type="entry name" value="LysR_HTH_N"/>
</dbReference>
<dbReference type="GO" id="GO:0043565">
    <property type="term" value="F:sequence-specific DNA binding"/>
    <property type="evidence" value="ECO:0007669"/>
    <property type="project" value="TreeGrafter"/>
</dbReference>
<name>A0A931J7G9_9BURK</name>
<evidence type="ECO:0000256" key="1">
    <source>
        <dbReference type="ARBA" id="ARBA00009437"/>
    </source>
</evidence>
<accession>A0A931J7G9</accession>
<dbReference type="InterPro" id="IPR036390">
    <property type="entry name" value="WH_DNA-bd_sf"/>
</dbReference>
<dbReference type="Gene3D" id="1.10.10.10">
    <property type="entry name" value="Winged helix-like DNA-binding domain superfamily/Winged helix DNA-binding domain"/>
    <property type="match status" value="1"/>
</dbReference>
<dbReference type="Pfam" id="PF03466">
    <property type="entry name" value="LysR_substrate"/>
    <property type="match status" value="1"/>
</dbReference>
<dbReference type="GO" id="GO:0006351">
    <property type="term" value="P:DNA-templated transcription"/>
    <property type="evidence" value="ECO:0007669"/>
    <property type="project" value="TreeGrafter"/>
</dbReference>
<dbReference type="InterPro" id="IPR036388">
    <property type="entry name" value="WH-like_DNA-bd_sf"/>
</dbReference>
<evidence type="ECO:0000256" key="4">
    <source>
        <dbReference type="ARBA" id="ARBA00023163"/>
    </source>
</evidence>
<evidence type="ECO:0000256" key="2">
    <source>
        <dbReference type="ARBA" id="ARBA00023015"/>
    </source>
</evidence>
<protein>
    <submittedName>
        <fullName evidence="6">LysR family transcriptional regulator</fullName>
    </submittedName>
</protein>
<dbReference type="AlphaFoldDB" id="A0A931J7G9"/>
<dbReference type="Gene3D" id="3.40.190.290">
    <property type="match status" value="1"/>
</dbReference>
<evidence type="ECO:0000313" key="6">
    <source>
        <dbReference type="EMBL" id="MBH9579193.1"/>
    </source>
</evidence>
<dbReference type="InterPro" id="IPR058163">
    <property type="entry name" value="LysR-type_TF_proteobact-type"/>
</dbReference>
<keyword evidence="7" id="KW-1185">Reference proteome</keyword>
<keyword evidence="2" id="KW-0805">Transcription regulation</keyword>
<dbReference type="InterPro" id="IPR005119">
    <property type="entry name" value="LysR_subst-bd"/>
</dbReference>
<dbReference type="Proteomes" id="UP000613266">
    <property type="component" value="Unassembled WGS sequence"/>
</dbReference>
<evidence type="ECO:0000256" key="3">
    <source>
        <dbReference type="ARBA" id="ARBA00023125"/>
    </source>
</evidence>
<dbReference type="PROSITE" id="PS50931">
    <property type="entry name" value="HTH_LYSR"/>
    <property type="match status" value="1"/>
</dbReference>
<feature type="domain" description="HTH lysR-type" evidence="5">
    <location>
        <begin position="1"/>
        <end position="61"/>
    </location>
</feature>
<dbReference type="SUPFAM" id="SSF46785">
    <property type="entry name" value="Winged helix' DNA-binding domain"/>
    <property type="match status" value="1"/>
</dbReference>
<dbReference type="Pfam" id="PF00126">
    <property type="entry name" value="HTH_1"/>
    <property type="match status" value="1"/>
</dbReference>
<dbReference type="CDD" id="cd08422">
    <property type="entry name" value="PBP2_CrgA_like"/>
    <property type="match status" value="1"/>
</dbReference>
<evidence type="ECO:0000259" key="5">
    <source>
        <dbReference type="PROSITE" id="PS50931"/>
    </source>
</evidence>
<keyword evidence="3" id="KW-0238">DNA-binding</keyword>
<dbReference type="SUPFAM" id="SSF53850">
    <property type="entry name" value="Periplasmic binding protein-like II"/>
    <property type="match status" value="1"/>
</dbReference>
<keyword evidence="4" id="KW-0804">Transcription</keyword>
<sequence length="306" mass="33569">MEELAFDDLRLFARLAALGTLTALAREREVPVSQISRSLTRIEQACGAKLVHRSTQGLSLTPEGESFLAHGQRIHQALEALQSEFADRSGRVRGLVRVTASTLVARHLVIPSLGALAERHPELQVDVVVSDRELDLVREGIDIALRSSSSPPEAMVARPLGPLRRALYAAPSYAERFGLPAHPDELAEHRLITNSAAPHLNQWPFVIAGQRVQRAVQGHWQSGDASLLAEMVLQGLGIGRLSTLVGAELLTNRQRLLPVLPEFVEPQQLTLYALYARPRQRSAKLKACVEHWEGWFGRELGLGGAA</sequence>
<dbReference type="RefSeq" id="WP_198112960.1">
    <property type="nucleotide sequence ID" value="NZ_JAEDAK010000019.1"/>
</dbReference>
<comment type="similarity">
    <text evidence="1">Belongs to the LysR transcriptional regulatory family.</text>
</comment>
<dbReference type="GO" id="GO:0003700">
    <property type="term" value="F:DNA-binding transcription factor activity"/>
    <property type="evidence" value="ECO:0007669"/>
    <property type="project" value="InterPro"/>
</dbReference>
<dbReference type="EMBL" id="JAEDAK010000019">
    <property type="protein sequence ID" value="MBH9579193.1"/>
    <property type="molecule type" value="Genomic_DNA"/>
</dbReference>
<dbReference type="PANTHER" id="PTHR30537:SF3">
    <property type="entry name" value="TRANSCRIPTIONAL REGULATORY PROTEIN"/>
    <property type="match status" value="1"/>
</dbReference>
<reference evidence="6" key="1">
    <citation type="submission" date="2020-12" db="EMBL/GenBank/DDBJ databases">
        <title>The genome sequence of Inhella sp. 1Y17.</title>
        <authorList>
            <person name="Liu Y."/>
        </authorList>
    </citation>
    <scope>NUCLEOTIDE SEQUENCE</scope>
    <source>
        <strain evidence="6">1Y17</strain>
    </source>
</reference>